<organism evidence="2 3">
    <name type="scientific">Frateuria terrea</name>
    <dbReference type="NCBI Taxonomy" id="529704"/>
    <lineage>
        <taxon>Bacteria</taxon>
        <taxon>Pseudomonadati</taxon>
        <taxon>Pseudomonadota</taxon>
        <taxon>Gammaproteobacteria</taxon>
        <taxon>Lysobacterales</taxon>
        <taxon>Rhodanobacteraceae</taxon>
        <taxon>Frateuria</taxon>
    </lineage>
</organism>
<evidence type="ECO:0000313" key="2">
    <source>
        <dbReference type="EMBL" id="SEJ00765.1"/>
    </source>
</evidence>
<keyword evidence="1" id="KW-1133">Transmembrane helix</keyword>
<evidence type="ECO:0008006" key="4">
    <source>
        <dbReference type="Google" id="ProtNLM"/>
    </source>
</evidence>
<evidence type="ECO:0000313" key="3">
    <source>
        <dbReference type="Proteomes" id="UP000199420"/>
    </source>
</evidence>
<dbReference type="InterPro" id="IPR021333">
    <property type="entry name" value="DUF2946"/>
</dbReference>
<evidence type="ECO:0000256" key="1">
    <source>
        <dbReference type="SAM" id="Phobius"/>
    </source>
</evidence>
<reference evidence="2 3" key="1">
    <citation type="submission" date="2016-10" db="EMBL/GenBank/DDBJ databases">
        <authorList>
            <person name="de Groot N.N."/>
        </authorList>
    </citation>
    <scope>NUCLEOTIDE SEQUENCE [LARGE SCALE GENOMIC DNA]</scope>
    <source>
        <strain evidence="2 3">DSM 26515</strain>
    </source>
</reference>
<keyword evidence="3" id="KW-1185">Reference proteome</keyword>
<keyword evidence="1" id="KW-0472">Membrane</keyword>
<gene>
    <name evidence="2" type="ORF">SAMN04487997_2177</name>
</gene>
<dbReference type="EMBL" id="FNYC01000004">
    <property type="protein sequence ID" value="SEJ00765.1"/>
    <property type="molecule type" value="Genomic_DNA"/>
</dbReference>
<accession>A0A1H6VKS5</accession>
<dbReference type="Proteomes" id="UP000199420">
    <property type="component" value="Unassembled WGS sequence"/>
</dbReference>
<keyword evidence="1" id="KW-0812">Transmembrane</keyword>
<sequence length="141" mass="15136">MIRAASWLRGQQGNEVGRSDTHRRVVAGLAFVAIWLTIVAPVISRVLPLWAAAPATSDMACAEHMGHATDPHGPHPQLPSTDRCGYCALVGQSLFLVEAAWLPIVPPQASYLPPHLPDGWHIRRYSSLAPTPRGPPGSVNA</sequence>
<protein>
    <recommendedName>
        <fullName evidence="4">DUF2946 domain-containing protein</fullName>
    </recommendedName>
</protein>
<dbReference type="AlphaFoldDB" id="A0A1H6VKS5"/>
<proteinExistence type="predicted"/>
<name>A0A1H6VKS5_9GAMM</name>
<dbReference type="Pfam" id="PF11162">
    <property type="entry name" value="DUF2946"/>
    <property type="match status" value="1"/>
</dbReference>
<feature type="transmembrane region" description="Helical" evidence="1">
    <location>
        <begin position="25"/>
        <end position="51"/>
    </location>
</feature>